<dbReference type="Proteomes" id="UP000011115">
    <property type="component" value="Unassembled WGS sequence"/>
</dbReference>
<dbReference type="Gene3D" id="1.10.630.10">
    <property type="entry name" value="Cytochrome P450"/>
    <property type="match status" value="1"/>
</dbReference>
<feature type="transmembrane region" description="Helical" evidence="6">
    <location>
        <begin position="6"/>
        <end position="25"/>
    </location>
</feature>
<keyword evidence="6" id="KW-0812">Transmembrane</keyword>
<accession>M0ZUQ8</accession>
<dbReference type="InterPro" id="IPR050651">
    <property type="entry name" value="Plant_Cytochrome_P450_Monoox"/>
</dbReference>
<keyword evidence="5" id="KW-0503">Monooxygenase</keyword>
<organism evidence="7 8">
    <name type="scientific">Solanum tuberosum</name>
    <name type="common">Potato</name>
    <dbReference type="NCBI Taxonomy" id="4113"/>
    <lineage>
        <taxon>Eukaryota</taxon>
        <taxon>Viridiplantae</taxon>
        <taxon>Streptophyta</taxon>
        <taxon>Embryophyta</taxon>
        <taxon>Tracheophyta</taxon>
        <taxon>Spermatophyta</taxon>
        <taxon>Magnoliopsida</taxon>
        <taxon>eudicotyledons</taxon>
        <taxon>Gunneridae</taxon>
        <taxon>Pentapetalae</taxon>
        <taxon>asterids</taxon>
        <taxon>lamiids</taxon>
        <taxon>Solanales</taxon>
        <taxon>Solanaceae</taxon>
        <taxon>Solanoideae</taxon>
        <taxon>Solaneae</taxon>
        <taxon>Solanum</taxon>
    </lineage>
</organism>
<dbReference type="Gramene" id="PGSC0003DMT400008550">
    <property type="protein sequence ID" value="PGSC0003DMT400008550"/>
    <property type="gene ID" value="PGSC0003DMG400003306"/>
</dbReference>
<keyword evidence="6" id="KW-1133">Transmembrane helix</keyword>
<evidence type="ECO:0000256" key="3">
    <source>
        <dbReference type="ARBA" id="ARBA00023002"/>
    </source>
</evidence>
<dbReference type="Pfam" id="PF00067">
    <property type="entry name" value="p450"/>
    <property type="match status" value="1"/>
</dbReference>
<keyword evidence="2" id="KW-0479">Metal-binding</keyword>
<dbReference type="InParanoid" id="M0ZUQ8"/>
<reference evidence="8" key="1">
    <citation type="journal article" date="2011" name="Nature">
        <title>Genome sequence and analysis of the tuber crop potato.</title>
        <authorList>
            <consortium name="The Potato Genome Sequencing Consortium"/>
        </authorList>
    </citation>
    <scope>NUCLEOTIDE SEQUENCE [LARGE SCALE GENOMIC DNA]</scope>
    <source>
        <strain evidence="8">cv. DM1-3 516 R44</strain>
    </source>
</reference>
<dbReference type="InterPro" id="IPR036396">
    <property type="entry name" value="Cyt_P450_sf"/>
</dbReference>
<keyword evidence="4" id="KW-0408">Iron</keyword>
<dbReference type="HOGENOM" id="CLU_001570_26_9_1"/>
<dbReference type="PANTHER" id="PTHR47947">
    <property type="entry name" value="CYTOCHROME P450 82C3-RELATED"/>
    <property type="match status" value="1"/>
</dbReference>
<keyword evidence="8" id="KW-1185">Reference proteome</keyword>
<proteinExistence type="predicted"/>
<reference evidence="7" key="2">
    <citation type="submission" date="2015-06" db="UniProtKB">
        <authorList>
            <consortium name="EnsemblPlants"/>
        </authorList>
    </citation>
    <scope>IDENTIFICATION</scope>
    <source>
        <strain evidence="7">DM1-3 516 R44</strain>
    </source>
</reference>
<dbReference type="GO" id="GO:0005506">
    <property type="term" value="F:iron ion binding"/>
    <property type="evidence" value="ECO:0007669"/>
    <property type="project" value="InterPro"/>
</dbReference>
<keyword evidence="3" id="KW-0560">Oxidoreductase</keyword>
<dbReference type="GO" id="GO:0016705">
    <property type="term" value="F:oxidoreductase activity, acting on paired donors, with incorporation or reduction of molecular oxygen"/>
    <property type="evidence" value="ECO:0007669"/>
    <property type="project" value="InterPro"/>
</dbReference>
<dbReference type="PaxDb" id="4113-PGSC0003DMT400008550"/>
<dbReference type="eggNOG" id="KOG0156">
    <property type="taxonomic scope" value="Eukaryota"/>
</dbReference>
<sequence>MENLNFNYYYYLATILIFLVTIFLIKHLFYPVKRLPPSPLSLPIIGHLYLIKSSLHQTLASLSTKYGPVLYLRFGCRNLLVVSSPSAVEECFTKKRHHICKPFSSMAGDKLSFNYKIIIWDSYGYLWRAFRRLTVNIMFSSNSLCKSSALRREEIGIIIRCLLSSSAKINLSSWVNT</sequence>
<dbReference type="EnsemblPlants" id="PGSC0003DMT400008550">
    <property type="protein sequence ID" value="PGSC0003DMT400008550"/>
    <property type="gene ID" value="PGSC0003DMG400003306"/>
</dbReference>
<evidence type="ECO:0000256" key="4">
    <source>
        <dbReference type="ARBA" id="ARBA00023004"/>
    </source>
</evidence>
<dbReference type="OMA" id="MEYILPY"/>
<dbReference type="InterPro" id="IPR001128">
    <property type="entry name" value="Cyt_P450"/>
</dbReference>
<name>M0ZUQ8_SOLTU</name>
<dbReference type="PANTHER" id="PTHR47947:SF13">
    <property type="entry name" value="CYTOCHROME P450, FAMILY 81, SUBFAMILY K, POLYPEPTIDE 1-RELATED"/>
    <property type="match status" value="1"/>
</dbReference>
<keyword evidence="1" id="KW-0349">Heme</keyword>
<keyword evidence="6" id="KW-0472">Membrane</keyword>
<evidence type="ECO:0000256" key="5">
    <source>
        <dbReference type="ARBA" id="ARBA00023033"/>
    </source>
</evidence>
<dbReference type="GO" id="GO:0020037">
    <property type="term" value="F:heme binding"/>
    <property type="evidence" value="ECO:0007669"/>
    <property type="project" value="InterPro"/>
</dbReference>
<evidence type="ECO:0000256" key="1">
    <source>
        <dbReference type="ARBA" id="ARBA00022617"/>
    </source>
</evidence>
<evidence type="ECO:0000313" key="8">
    <source>
        <dbReference type="Proteomes" id="UP000011115"/>
    </source>
</evidence>
<evidence type="ECO:0000256" key="2">
    <source>
        <dbReference type="ARBA" id="ARBA00022723"/>
    </source>
</evidence>
<evidence type="ECO:0000256" key="6">
    <source>
        <dbReference type="SAM" id="Phobius"/>
    </source>
</evidence>
<dbReference type="SUPFAM" id="SSF48264">
    <property type="entry name" value="Cytochrome P450"/>
    <property type="match status" value="1"/>
</dbReference>
<dbReference type="AlphaFoldDB" id="M0ZUQ8"/>
<protein>
    <submittedName>
        <fullName evidence="7">Cytochrome P450</fullName>
    </submittedName>
</protein>
<evidence type="ECO:0000313" key="7">
    <source>
        <dbReference type="EnsemblPlants" id="PGSC0003DMT400008550"/>
    </source>
</evidence>
<dbReference type="GO" id="GO:0004497">
    <property type="term" value="F:monooxygenase activity"/>
    <property type="evidence" value="ECO:0007669"/>
    <property type="project" value="UniProtKB-KW"/>
</dbReference>